<organism evidence="2 3">
    <name type="scientific">Trichonephila clavipes</name>
    <name type="common">Golden silk orbweaver</name>
    <name type="synonym">Nephila clavipes</name>
    <dbReference type="NCBI Taxonomy" id="2585209"/>
    <lineage>
        <taxon>Eukaryota</taxon>
        <taxon>Metazoa</taxon>
        <taxon>Ecdysozoa</taxon>
        <taxon>Arthropoda</taxon>
        <taxon>Chelicerata</taxon>
        <taxon>Arachnida</taxon>
        <taxon>Araneae</taxon>
        <taxon>Araneomorphae</taxon>
        <taxon>Entelegynae</taxon>
        <taxon>Araneoidea</taxon>
        <taxon>Nephilidae</taxon>
        <taxon>Trichonephila</taxon>
    </lineage>
</organism>
<dbReference type="EMBL" id="BMAU01021244">
    <property type="protein sequence ID" value="GFY04334.1"/>
    <property type="molecule type" value="Genomic_DNA"/>
</dbReference>
<sequence>MNLWPMCSVSSRSGAIEDPPSRGDDAALIAPGSNKTRQQLEFLGCYSAWAGTSEDLLGAYTNLGSNYDS</sequence>
<comment type="caution">
    <text evidence="2">The sequence shown here is derived from an EMBL/GenBank/DDBJ whole genome shotgun (WGS) entry which is preliminary data.</text>
</comment>
<gene>
    <name evidence="2" type="ORF">TNCV_4414221</name>
</gene>
<feature type="region of interest" description="Disordered" evidence="1">
    <location>
        <begin position="1"/>
        <end position="24"/>
    </location>
</feature>
<name>A0A8X6S011_TRICX</name>
<protein>
    <submittedName>
        <fullName evidence="2">Uncharacterized protein</fullName>
    </submittedName>
</protein>
<evidence type="ECO:0000313" key="3">
    <source>
        <dbReference type="Proteomes" id="UP000887159"/>
    </source>
</evidence>
<reference evidence="2" key="1">
    <citation type="submission" date="2020-08" db="EMBL/GenBank/DDBJ databases">
        <title>Multicomponent nature underlies the extraordinary mechanical properties of spider dragline silk.</title>
        <authorList>
            <person name="Kono N."/>
            <person name="Nakamura H."/>
            <person name="Mori M."/>
            <person name="Yoshida Y."/>
            <person name="Ohtoshi R."/>
            <person name="Malay A.D."/>
            <person name="Moran D.A.P."/>
            <person name="Tomita M."/>
            <person name="Numata K."/>
            <person name="Arakawa K."/>
        </authorList>
    </citation>
    <scope>NUCLEOTIDE SEQUENCE</scope>
</reference>
<evidence type="ECO:0000313" key="2">
    <source>
        <dbReference type="EMBL" id="GFY04334.1"/>
    </source>
</evidence>
<evidence type="ECO:0000256" key="1">
    <source>
        <dbReference type="SAM" id="MobiDB-lite"/>
    </source>
</evidence>
<proteinExistence type="predicted"/>
<keyword evidence="3" id="KW-1185">Reference proteome</keyword>
<dbReference type="Proteomes" id="UP000887159">
    <property type="component" value="Unassembled WGS sequence"/>
</dbReference>
<dbReference type="AlphaFoldDB" id="A0A8X6S011"/>
<accession>A0A8X6S011</accession>